<accession>A0A516KR83</accession>
<dbReference type="Proteomes" id="UP000317704">
    <property type="component" value="Segment"/>
</dbReference>
<dbReference type="EMBL" id="MN062704">
    <property type="protein sequence ID" value="QDP44202.1"/>
    <property type="molecule type" value="Genomic_DNA"/>
</dbReference>
<keyword evidence="3" id="KW-1185">Reference proteome</keyword>
<evidence type="ECO:0000313" key="3">
    <source>
        <dbReference type="Proteomes" id="UP000317704"/>
    </source>
</evidence>
<feature type="region of interest" description="Disordered" evidence="1">
    <location>
        <begin position="1"/>
        <end position="25"/>
    </location>
</feature>
<dbReference type="GeneID" id="65121686"/>
<protein>
    <submittedName>
        <fullName evidence="2">Uncharacterized protein</fullName>
    </submittedName>
</protein>
<gene>
    <name evidence="2" type="primary">86</name>
    <name evidence="2" type="ORF">SEA_JUJU_86</name>
</gene>
<dbReference type="RefSeq" id="YP_010103787.1">
    <property type="nucleotide sequence ID" value="NC_055811.1"/>
</dbReference>
<reference evidence="2 3" key="1">
    <citation type="submission" date="2019-06" db="EMBL/GenBank/DDBJ databases">
        <authorList>
            <person name="English H.B."/>
            <person name="Fox B.C."/>
            <person name="Houston B.M."/>
            <person name="Koller H.E."/>
            <person name="Salsman M.A."/>
            <person name="Teasley B.R."/>
            <person name="Vandoros E."/>
            <person name="Korey C.A."/>
            <person name="Tolsma S."/>
            <person name="Caruso S.M."/>
            <person name="Garlena R.A."/>
            <person name="Russell D.A."/>
            <person name="Pope W.H."/>
            <person name="Jacobs-Se D."/>
            <person name="Hatfull G.F."/>
        </authorList>
    </citation>
    <scope>NUCLEOTIDE SEQUENCE [LARGE SCALE GENOMIC DNA]</scope>
</reference>
<organism evidence="2 3">
    <name type="scientific">Gordonia phage JuJu</name>
    <dbReference type="NCBI Taxonomy" id="2590929"/>
    <lineage>
        <taxon>Viruses</taxon>
        <taxon>Duplodnaviria</taxon>
        <taxon>Heunggongvirae</taxon>
        <taxon>Uroviricota</taxon>
        <taxon>Caudoviricetes</taxon>
        <taxon>Jujuvirus</taxon>
        <taxon>Jujuvirus juju</taxon>
    </lineage>
</organism>
<evidence type="ECO:0000256" key="1">
    <source>
        <dbReference type="SAM" id="MobiDB-lite"/>
    </source>
</evidence>
<evidence type="ECO:0000313" key="2">
    <source>
        <dbReference type="EMBL" id="QDP44202.1"/>
    </source>
</evidence>
<dbReference type="KEGG" id="vg:65121686"/>
<name>A0A516KR83_9CAUD</name>
<proteinExistence type="predicted"/>
<sequence length="279" mass="30072">MTTPGPRNHTEKPDTPPAGPSGVSWQFTTPEVQQALNHIADVIGGTLRQILTITGHPNAPAAAAAPNHLDAMRQAYAEGHGDGMIAAKRGDPDDDELDNPYGKLLDDRRAFVREQVDNAYGGLVTDDDEFVLGDDNAEWFDAVLDAHDEWLALQRHIEPQPAAAWRDDVVNVRIRAEQAEARVAALDGVLRRLADTTAPDTSGDRSYEDMVDDARTVLTRAGYGDQPADDAPAELCGDSPVAVCGNKFDGYVGKYACTEPAGHTGVHRDGQHGTTWVTE</sequence>